<evidence type="ECO:0000256" key="1">
    <source>
        <dbReference type="SAM" id="MobiDB-lite"/>
    </source>
</evidence>
<organism evidence="2 3">
    <name type="scientific">Actinomadura fibrosa</name>
    <dbReference type="NCBI Taxonomy" id="111802"/>
    <lineage>
        <taxon>Bacteria</taxon>
        <taxon>Bacillati</taxon>
        <taxon>Actinomycetota</taxon>
        <taxon>Actinomycetes</taxon>
        <taxon>Streptosporangiales</taxon>
        <taxon>Thermomonosporaceae</taxon>
        <taxon>Actinomadura</taxon>
    </lineage>
</organism>
<protein>
    <submittedName>
        <fullName evidence="2">Uncharacterized protein</fullName>
    </submittedName>
</protein>
<evidence type="ECO:0000313" key="2">
    <source>
        <dbReference type="EMBL" id="MFD0683743.1"/>
    </source>
</evidence>
<keyword evidence="3" id="KW-1185">Reference proteome</keyword>
<feature type="region of interest" description="Disordered" evidence="1">
    <location>
        <begin position="23"/>
        <end position="60"/>
    </location>
</feature>
<dbReference type="Proteomes" id="UP001597063">
    <property type="component" value="Unassembled WGS sequence"/>
</dbReference>
<name>A0ABW2XDX9_9ACTN</name>
<reference evidence="3" key="1">
    <citation type="journal article" date="2019" name="Int. J. Syst. Evol. Microbiol.">
        <title>The Global Catalogue of Microorganisms (GCM) 10K type strain sequencing project: providing services to taxonomists for standard genome sequencing and annotation.</title>
        <authorList>
            <consortium name="The Broad Institute Genomics Platform"/>
            <consortium name="The Broad Institute Genome Sequencing Center for Infectious Disease"/>
            <person name="Wu L."/>
            <person name="Ma J."/>
        </authorList>
    </citation>
    <scope>NUCLEOTIDE SEQUENCE [LARGE SCALE GENOMIC DNA]</scope>
    <source>
        <strain evidence="3">JCM 9371</strain>
    </source>
</reference>
<gene>
    <name evidence="2" type="ORF">ACFQZM_04480</name>
</gene>
<accession>A0ABW2XDX9</accession>
<comment type="caution">
    <text evidence="2">The sequence shown here is derived from an EMBL/GenBank/DDBJ whole genome shotgun (WGS) entry which is preliminary data.</text>
</comment>
<sequence length="371" mass="38044">MTADPPSLSRAAVLDLDEDTTTLVDGASRQTWPTPGPPGATDRPTVLVRTPHGPSPEQLESRYRTTHRSVYGVGRFAACVAAAARRGVTGDIEICDLSWTSTRLARAGTDGTQITVGAHREVPELSGDAFTDGLVTDSAARTGVRDALTTDTAFLVEACEQAATDPVFRDVQVVAVAGTAITAGALLDALAAFRKGLGPLLAAPGEAAHTMLAGAFAAFPPLARIVAEETGRMPLVVPGAVVEGALLLAAGAYTGPDGPRASVRLPLHRREAGLPVDLLVALPHDVGEYASLDGTDLYVAKGGATDGLPLGNALQLHVDGTPLEVDVADVPAGRYRLGVRHAPGGGPLLALAGDGATAPVLLPLTERSARR</sequence>
<proteinExistence type="predicted"/>
<evidence type="ECO:0000313" key="3">
    <source>
        <dbReference type="Proteomes" id="UP001597063"/>
    </source>
</evidence>
<dbReference type="EMBL" id="JBHTGP010000003">
    <property type="protein sequence ID" value="MFD0683743.1"/>
    <property type="molecule type" value="Genomic_DNA"/>
</dbReference>
<dbReference type="RefSeq" id="WP_131754755.1">
    <property type="nucleotide sequence ID" value="NZ_CAACUY010000001.1"/>
</dbReference>